<evidence type="ECO:0000259" key="1">
    <source>
        <dbReference type="Pfam" id="PF01494"/>
    </source>
</evidence>
<evidence type="ECO:0000313" key="3">
    <source>
        <dbReference type="Proteomes" id="UP000483286"/>
    </source>
</evidence>
<dbReference type="RefSeq" id="WP_157459150.1">
    <property type="nucleotide sequence ID" value="NZ_WQLB01000011.1"/>
</dbReference>
<dbReference type="EMBL" id="WQLB01000011">
    <property type="protein sequence ID" value="MVN87094.1"/>
    <property type="molecule type" value="Genomic_DNA"/>
</dbReference>
<proteinExistence type="predicted"/>
<comment type="caution">
    <text evidence="2">The sequence shown here is derived from an EMBL/GenBank/DDBJ whole genome shotgun (WGS) entry which is preliminary data.</text>
</comment>
<dbReference type="Gene3D" id="3.50.50.60">
    <property type="entry name" value="FAD/NAD(P)-binding domain"/>
    <property type="match status" value="1"/>
</dbReference>
<feature type="domain" description="FAD-binding" evidence="1">
    <location>
        <begin position="5"/>
        <end position="349"/>
    </location>
</feature>
<dbReference type="PANTHER" id="PTHR43422:SF3">
    <property type="entry name" value="THIAMINE THIAZOLE SYNTHASE"/>
    <property type="match status" value="1"/>
</dbReference>
<keyword evidence="3" id="KW-1185">Reference proteome</keyword>
<dbReference type="InterPro" id="IPR036188">
    <property type="entry name" value="FAD/NAD-bd_sf"/>
</dbReference>
<reference evidence="2 3" key="1">
    <citation type="submission" date="2019-12" db="EMBL/GenBank/DDBJ databases">
        <title>Deinococcus sp. HMF7620 Genome sequencing and assembly.</title>
        <authorList>
            <person name="Kang H."/>
            <person name="Kim H."/>
            <person name="Joh K."/>
        </authorList>
    </citation>
    <scope>NUCLEOTIDE SEQUENCE [LARGE SCALE GENOMIC DNA]</scope>
    <source>
        <strain evidence="2 3">HMF7620</strain>
    </source>
</reference>
<accession>A0A7C9HRM0</accession>
<protein>
    <submittedName>
        <fullName evidence="2">Monooxygenase</fullName>
    </submittedName>
</protein>
<evidence type="ECO:0000313" key="2">
    <source>
        <dbReference type="EMBL" id="MVN87094.1"/>
    </source>
</evidence>
<dbReference type="Proteomes" id="UP000483286">
    <property type="component" value="Unassembled WGS sequence"/>
</dbReference>
<name>A0A7C9HRM0_9DEIO</name>
<dbReference type="PANTHER" id="PTHR43422">
    <property type="entry name" value="THIAMINE THIAZOLE SYNTHASE"/>
    <property type="match status" value="1"/>
</dbReference>
<keyword evidence="2" id="KW-0503">Monooxygenase</keyword>
<dbReference type="GO" id="GO:0004497">
    <property type="term" value="F:monooxygenase activity"/>
    <property type="evidence" value="ECO:0007669"/>
    <property type="project" value="UniProtKB-KW"/>
</dbReference>
<dbReference type="InterPro" id="IPR002938">
    <property type="entry name" value="FAD-bd"/>
</dbReference>
<keyword evidence="2" id="KW-0560">Oxidoreductase</keyword>
<dbReference type="Pfam" id="PF01494">
    <property type="entry name" value="FAD_binding_3"/>
    <property type="match status" value="1"/>
</dbReference>
<sequence>MNTPTHAVVVGASVAGLLSARVLSSHFDRVTLIERDVLTDLVGARKGVPQGQHTHGLLAGGLRAMADLFPGLEAELTQAGAVSSDLIGDTVTVQGGVRRPRVHSGIGLLCLSRPLLETTIRRRVLALPNVTLRDGLSFLGYTLSADGQATVGVQCQTGSGEDLQLPAQLVVDATGRGSRTPAWLESHGFAAPAETQLPINLRYVTREYARRPGDLGGANAFAVLPQPPHEYTLGSAAAVEGDRWLVMQGGWLGHHPPQDEAGFLSFAADLAAPEFHAFLSTARPLSGFSTYTFKANVRRHYERLTRFPAGLLVVGDAWCSFNPVYGQGMTVAALEALALERVLTGRRSSTPLGLTYFKAARRIVELAWSMAANADLAYPEVPGPRPALIKAMNWYMGHFQRASLHDSSLATALFEVAHLLRPPSALVSPGTLLRVSRAARQHRTEQAALSVPA</sequence>
<dbReference type="SUPFAM" id="SSF51905">
    <property type="entry name" value="FAD/NAD(P)-binding domain"/>
    <property type="match status" value="1"/>
</dbReference>
<dbReference type="AlphaFoldDB" id="A0A7C9HRM0"/>
<organism evidence="2 3">
    <name type="scientific">Deinococcus arboris</name>
    <dbReference type="NCBI Taxonomy" id="2682977"/>
    <lineage>
        <taxon>Bacteria</taxon>
        <taxon>Thermotogati</taxon>
        <taxon>Deinococcota</taxon>
        <taxon>Deinococci</taxon>
        <taxon>Deinococcales</taxon>
        <taxon>Deinococcaceae</taxon>
        <taxon>Deinococcus</taxon>
    </lineage>
</organism>
<gene>
    <name evidence="2" type="ORF">GO986_09970</name>
</gene>
<dbReference type="GO" id="GO:0071949">
    <property type="term" value="F:FAD binding"/>
    <property type="evidence" value="ECO:0007669"/>
    <property type="project" value="InterPro"/>
</dbReference>